<accession>A0A6C0HFQ4</accession>
<dbReference type="EMBL" id="MN739949">
    <property type="protein sequence ID" value="QHT79428.1"/>
    <property type="molecule type" value="Genomic_DNA"/>
</dbReference>
<name>A0A6C0HFQ4_9ZZZZ</name>
<protein>
    <submittedName>
        <fullName evidence="1">Uncharacterized protein</fullName>
    </submittedName>
</protein>
<evidence type="ECO:0000313" key="1">
    <source>
        <dbReference type="EMBL" id="QHT79428.1"/>
    </source>
</evidence>
<organism evidence="1">
    <name type="scientific">viral metagenome</name>
    <dbReference type="NCBI Taxonomy" id="1070528"/>
    <lineage>
        <taxon>unclassified sequences</taxon>
        <taxon>metagenomes</taxon>
        <taxon>organismal metagenomes</taxon>
    </lineage>
</organism>
<proteinExistence type="predicted"/>
<reference evidence="1" key="1">
    <citation type="journal article" date="2020" name="Nature">
        <title>Giant virus diversity and host interactions through global metagenomics.</title>
        <authorList>
            <person name="Schulz F."/>
            <person name="Roux S."/>
            <person name="Paez-Espino D."/>
            <person name="Jungbluth S."/>
            <person name="Walsh D.A."/>
            <person name="Denef V.J."/>
            <person name="McMahon K.D."/>
            <person name="Konstantinidis K.T."/>
            <person name="Eloe-Fadrosh E.A."/>
            <person name="Kyrpides N.C."/>
            <person name="Woyke T."/>
        </authorList>
    </citation>
    <scope>NUCLEOTIDE SEQUENCE</scope>
    <source>
        <strain evidence="1">GVMAG-M-3300023184-101</strain>
    </source>
</reference>
<sequence>MATNAFDVHNNEQHIVPRRFHELRLVQKQKKDTLRLFLLNELAHLLPEELWDIILLMVFTYEDQIAYFGFKRKDTIYNDDHYIFEGTEKDWPLAIEQMRSVVNPYDEQDDIPTDTYCSGSCEYMSVRDGLPVSCPDEFGNRCECRWAHQVFNTHYTFTNYRIMCEHIVIKTRLSENGYLWNLSSKSH</sequence>
<dbReference type="AlphaFoldDB" id="A0A6C0HFQ4"/>